<dbReference type="InterPro" id="IPR039425">
    <property type="entry name" value="RNA_pol_sigma-70-like"/>
</dbReference>
<dbReference type="InterPro" id="IPR013325">
    <property type="entry name" value="RNA_pol_sigma_r2"/>
</dbReference>
<accession>A0A7C9FXZ0</accession>
<evidence type="ECO:0000313" key="8">
    <source>
        <dbReference type="Proteomes" id="UP000479293"/>
    </source>
</evidence>
<feature type="domain" description="RNA polymerase sigma factor 70 region 4 type 2" evidence="6">
    <location>
        <begin position="143"/>
        <end position="194"/>
    </location>
</feature>
<evidence type="ECO:0000256" key="1">
    <source>
        <dbReference type="ARBA" id="ARBA00010641"/>
    </source>
</evidence>
<dbReference type="AlphaFoldDB" id="A0A7C9FXZ0"/>
<dbReference type="PANTHER" id="PTHR43133">
    <property type="entry name" value="RNA POLYMERASE ECF-TYPE SIGMA FACTO"/>
    <property type="match status" value="1"/>
</dbReference>
<gene>
    <name evidence="7" type="ORF">GBK04_00090</name>
</gene>
<sequence>MDDKIAYSDILSHICERDSLGIEALYRQYANQMRGYAISKWELDEDSAWDVVYQTLEALVLKLPRYEFKDQAHFDRLVFKFFLNFLRQHHRKNRFAREIKWESITETTAAEIADEDSEVNTEKLISAITDFYDADEGESTNLEKLEECLQMLDPLERDLLLLRARGYSYEEMARMLKIDNSHLNVKRFRAEQKLIKLFNQ</sequence>
<dbReference type="Gene3D" id="1.10.10.10">
    <property type="entry name" value="Winged helix-like DNA-binding domain superfamily/Winged helix DNA-binding domain"/>
    <property type="match status" value="1"/>
</dbReference>
<dbReference type="PANTHER" id="PTHR43133:SF8">
    <property type="entry name" value="RNA POLYMERASE SIGMA FACTOR HI_1459-RELATED"/>
    <property type="match status" value="1"/>
</dbReference>
<reference evidence="7 8" key="1">
    <citation type="submission" date="2019-10" db="EMBL/GenBank/DDBJ databases">
        <title>Draft Genome Sequence of Cytophagaceae sp. SJW1-29.</title>
        <authorList>
            <person name="Choi A."/>
        </authorList>
    </citation>
    <scope>NUCLEOTIDE SEQUENCE [LARGE SCALE GENOMIC DNA]</scope>
    <source>
        <strain evidence="7 8">SJW1-29</strain>
    </source>
</reference>
<dbReference type="SUPFAM" id="SSF88946">
    <property type="entry name" value="Sigma2 domain of RNA polymerase sigma factors"/>
    <property type="match status" value="1"/>
</dbReference>
<organism evidence="7 8">
    <name type="scientific">Salmonirosea aquatica</name>
    <dbReference type="NCBI Taxonomy" id="2654236"/>
    <lineage>
        <taxon>Bacteria</taxon>
        <taxon>Pseudomonadati</taxon>
        <taxon>Bacteroidota</taxon>
        <taxon>Cytophagia</taxon>
        <taxon>Cytophagales</taxon>
        <taxon>Spirosomataceae</taxon>
        <taxon>Salmonirosea</taxon>
    </lineage>
</organism>
<evidence type="ECO:0000256" key="3">
    <source>
        <dbReference type="ARBA" id="ARBA00023082"/>
    </source>
</evidence>
<evidence type="ECO:0000256" key="4">
    <source>
        <dbReference type="ARBA" id="ARBA00023125"/>
    </source>
</evidence>
<keyword evidence="4" id="KW-0238">DNA-binding</keyword>
<evidence type="ECO:0000259" key="6">
    <source>
        <dbReference type="Pfam" id="PF08281"/>
    </source>
</evidence>
<evidence type="ECO:0000256" key="5">
    <source>
        <dbReference type="ARBA" id="ARBA00023163"/>
    </source>
</evidence>
<protein>
    <submittedName>
        <fullName evidence="7">Sigma-70 family RNA polymerase sigma factor</fullName>
    </submittedName>
</protein>
<dbReference type="GO" id="GO:0006352">
    <property type="term" value="P:DNA-templated transcription initiation"/>
    <property type="evidence" value="ECO:0007669"/>
    <property type="project" value="InterPro"/>
</dbReference>
<dbReference type="Gene3D" id="1.10.1740.10">
    <property type="match status" value="1"/>
</dbReference>
<dbReference type="InterPro" id="IPR036388">
    <property type="entry name" value="WH-like_DNA-bd_sf"/>
</dbReference>
<dbReference type="GO" id="GO:0003677">
    <property type="term" value="F:DNA binding"/>
    <property type="evidence" value="ECO:0007669"/>
    <property type="project" value="UniProtKB-KW"/>
</dbReference>
<evidence type="ECO:0000313" key="7">
    <source>
        <dbReference type="EMBL" id="MPR31788.1"/>
    </source>
</evidence>
<comment type="caution">
    <text evidence="7">The sequence shown here is derived from an EMBL/GenBank/DDBJ whole genome shotgun (WGS) entry which is preliminary data.</text>
</comment>
<dbReference type="GO" id="GO:0016987">
    <property type="term" value="F:sigma factor activity"/>
    <property type="evidence" value="ECO:0007669"/>
    <property type="project" value="UniProtKB-KW"/>
</dbReference>
<keyword evidence="3" id="KW-0731">Sigma factor</keyword>
<dbReference type="SUPFAM" id="SSF88659">
    <property type="entry name" value="Sigma3 and sigma4 domains of RNA polymerase sigma factors"/>
    <property type="match status" value="1"/>
</dbReference>
<dbReference type="InterPro" id="IPR013324">
    <property type="entry name" value="RNA_pol_sigma_r3/r4-like"/>
</dbReference>
<evidence type="ECO:0000256" key="2">
    <source>
        <dbReference type="ARBA" id="ARBA00023015"/>
    </source>
</evidence>
<keyword evidence="5" id="KW-0804">Transcription</keyword>
<comment type="similarity">
    <text evidence="1">Belongs to the sigma-70 factor family. ECF subfamily.</text>
</comment>
<proteinExistence type="inferred from homology"/>
<keyword evidence="8" id="KW-1185">Reference proteome</keyword>
<dbReference type="Proteomes" id="UP000479293">
    <property type="component" value="Unassembled WGS sequence"/>
</dbReference>
<keyword evidence="2" id="KW-0805">Transcription regulation</keyword>
<dbReference type="Pfam" id="PF08281">
    <property type="entry name" value="Sigma70_r4_2"/>
    <property type="match status" value="1"/>
</dbReference>
<dbReference type="RefSeq" id="WP_152755762.1">
    <property type="nucleotide sequence ID" value="NZ_WHLY01000001.1"/>
</dbReference>
<dbReference type="EMBL" id="WHLY01000001">
    <property type="protein sequence ID" value="MPR31788.1"/>
    <property type="molecule type" value="Genomic_DNA"/>
</dbReference>
<name>A0A7C9FXZ0_9BACT</name>
<dbReference type="InterPro" id="IPR013249">
    <property type="entry name" value="RNA_pol_sigma70_r4_t2"/>
</dbReference>